<keyword evidence="3" id="KW-1185">Reference proteome</keyword>
<dbReference type="KEGG" id="zpr:ZPR_4583"/>
<dbReference type="Proteomes" id="UP000001654">
    <property type="component" value="Chromosome"/>
</dbReference>
<evidence type="ECO:0008006" key="4">
    <source>
        <dbReference type="Google" id="ProtNLM"/>
    </source>
</evidence>
<dbReference type="HOGENOM" id="CLU_074777_0_0_10"/>
<reference evidence="2 3" key="1">
    <citation type="journal article" date="2010" name="BMC Genomics">
        <title>The complete genome of Zunongwangia profunda SM-A87 reveals its adaptation to the deep-sea environment and ecological role in sedimentary organic nitrogen degradation.</title>
        <authorList>
            <person name="Qin Q.L."/>
            <person name="Zhang X.Y."/>
            <person name="Wang X.M."/>
            <person name="Liu G.M."/>
            <person name="Chen X.L."/>
            <person name="Xie B.B."/>
            <person name="Dang H.Y."/>
            <person name="Zhou B.C."/>
            <person name="Yu J."/>
            <person name="Zhang Y.Z."/>
        </authorList>
    </citation>
    <scope>NUCLEOTIDE SEQUENCE [LARGE SCALE GENOMIC DNA]</scope>
    <source>
        <strain evidence="3">DSM 18752 / CCTCC AB 206139 / SM-A87</strain>
    </source>
</reference>
<dbReference type="Gene3D" id="2.60.40.1120">
    <property type="entry name" value="Carboxypeptidase-like, regulatory domain"/>
    <property type="match status" value="1"/>
</dbReference>
<dbReference type="AlphaFoldDB" id="D5BDH7"/>
<dbReference type="eggNOG" id="COG1629">
    <property type="taxonomic scope" value="Bacteria"/>
</dbReference>
<evidence type="ECO:0000256" key="1">
    <source>
        <dbReference type="SAM" id="MobiDB-lite"/>
    </source>
</evidence>
<dbReference type="EMBL" id="CP001650">
    <property type="protein sequence ID" value="ADF54883.1"/>
    <property type="molecule type" value="Genomic_DNA"/>
</dbReference>
<proteinExistence type="predicted"/>
<dbReference type="Pfam" id="PF13715">
    <property type="entry name" value="CarbopepD_reg_2"/>
    <property type="match status" value="1"/>
</dbReference>
<evidence type="ECO:0000313" key="2">
    <source>
        <dbReference type="EMBL" id="ADF54883.1"/>
    </source>
</evidence>
<feature type="region of interest" description="Disordered" evidence="1">
    <location>
        <begin position="117"/>
        <end position="137"/>
    </location>
</feature>
<protein>
    <recommendedName>
        <fullName evidence="4">CarboxypepD_reg-like domain-containing protein</fullName>
    </recommendedName>
</protein>
<name>D5BDH7_ZUNPS</name>
<accession>D5BDH7</accession>
<evidence type="ECO:0000313" key="3">
    <source>
        <dbReference type="Proteomes" id="UP000001654"/>
    </source>
</evidence>
<organism evidence="2 3">
    <name type="scientific">Zunongwangia profunda (strain DSM 18752 / CCTCC AB 206139 / SM-A87)</name>
    <name type="common">Wangia profunda</name>
    <dbReference type="NCBI Taxonomy" id="655815"/>
    <lineage>
        <taxon>Bacteria</taxon>
        <taxon>Pseudomonadati</taxon>
        <taxon>Bacteroidota</taxon>
        <taxon>Flavobacteriia</taxon>
        <taxon>Flavobacteriales</taxon>
        <taxon>Flavobacteriaceae</taxon>
        <taxon>Zunongwangia</taxon>
    </lineage>
</organism>
<feature type="compositionally biased region" description="Basic and acidic residues" evidence="1">
    <location>
        <begin position="122"/>
        <end position="137"/>
    </location>
</feature>
<gene>
    <name evidence="2" type="ordered locus">ZPR_4583</name>
</gene>
<dbReference type="STRING" id="655815.ZPR_4583"/>
<dbReference type="SUPFAM" id="SSF49464">
    <property type="entry name" value="Carboxypeptidase regulatory domain-like"/>
    <property type="match status" value="1"/>
</dbReference>
<sequence length="250" mass="27918">MLLFAPKNLGIHKLKTMKISIEIPEACGENWEHMTVSQLGKFCQVCEKEVIDFTNTTDDELLQKIKSGQKICGRFKQSQLFRDLKPNNSKTNWKQLVVAAGFTSVLAIAAPANAQKTSTKTEQLEKTSEKNSEEKHSISAKDSIVISGTVTDEEDLPIPGVHIKVLDSKILTQTDFDGNFMIVLAAKTTANNLKLEFTSLGYETQVINADLKSENLDIKMNTSETITTGIVVVEKTNLLRRVGYFFKRLF</sequence>
<dbReference type="InterPro" id="IPR008969">
    <property type="entry name" value="CarboxyPept-like_regulatory"/>
</dbReference>